<evidence type="ECO:0000313" key="2">
    <source>
        <dbReference type="Proteomes" id="UP000007800"/>
    </source>
</evidence>
<dbReference type="InParanoid" id="C5LI26"/>
<dbReference type="GeneID" id="9047882"/>
<reference evidence="1 2" key="1">
    <citation type="submission" date="2008-07" db="EMBL/GenBank/DDBJ databases">
        <authorList>
            <person name="El-Sayed N."/>
            <person name="Caler E."/>
            <person name="Inman J."/>
            <person name="Amedeo P."/>
            <person name="Hass B."/>
            <person name="Wortman J."/>
        </authorList>
    </citation>
    <scope>NUCLEOTIDE SEQUENCE [LARGE SCALE GENOMIC DNA]</scope>
    <source>
        <strain evidence="2">ATCC 50983 / TXsc</strain>
    </source>
</reference>
<name>C5LI26_PERM5</name>
<evidence type="ECO:0000313" key="1">
    <source>
        <dbReference type="EMBL" id="EER03561.1"/>
    </source>
</evidence>
<dbReference type="EMBL" id="GG682187">
    <property type="protein sequence ID" value="EER03561.1"/>
    <property type="molecule type" value="Genomic_DNA"/>
</dbReference>
<dbReference type="RefSeq" id="XP_002771745.1">
    <property type="nucleotide sequence ID" value="XM_002771699.1"/>
</dbReference>
<organism evidence="2">
    <name type="scientific">Perkinsus marinus (strain ATCC 50983 / TXsc)</name>
    <dbReference type="NCBI Taxonomy" id="423536"/>
    <lineage>
        <taxon>Eukaryota</taxon>
        <taxon>Sar</taxon>
        <taxon>Alveolata</taxon>
        <taxon>Perkinsozoa</taxon>
        <taxon>Perkinsea</taxon>
        <taxon>Perkinsida</taxon>
        <taxon>Perkinsidae</taxon>
        <taxon>Perkinsus</taxon>
    </lineage>
</organism>
<gene>
    <name evidence="1" type="ORF">Pmar_PMAR026236</name>
</gene>
<protein>
    <submittedName>
        <fullName evidence="1">Uncharacterized protein</fullName>
    </submittedName>
</protein>
<sequence>MADGIDRFFLGETAIALIEACRATGISDTASLAALHSDEGKTVAAGIAEKAIALPSWPPLKCGDDINEDTKKSVNLMRAKRILMTASKQVDEGTECSSQKFMEMAYERLGGELPERMTIGEQHIRAMVKDPATYRELKITKGTALDVPVWRETTERKNGGN</sequence>
<accession>C5LI26</accession>
<dbReference type="Proteomes" id="UP000007800">
    <property type="component" value="Unassembled WGS sequence"/>
</dbReference>
<dbReference type="AlphaFoldDB" id="C5LI26"/>
<keyword evidence="2" id="KW-1185">Reference proteome</keyword>
<proteinExistence type="predicted"/>